<dbReference type="Pfam" id="PF05219">
    <property type="entry name" value="DREV"/>
    <property type="match status" value="2"/>
</dbReference>
<evidence type="ECO:0000256" key="1">
    <source>
        <dbReference type="SAM" id="MobiDB-lite"/>
    </source>
</evidence>
<proteinExistence type="predicted"/>
<protein>
    <submittedName>
        <fullName evidence="2">Uncharacterized protein</fullName>
    </submittedName>
</protein>
<dbReference type="PANTHER" id="PTHR12890:SF0">
    <property type="entry name" value="PROTEIN-L-HISTIDINE N-PROS-METHYLTRANSFERASE"/>
    <property type="match status" value="1"/>
</dbReference>
<evidence type="ECO:0000313" key="2">
    <source>
        <dbReference type="EMBL" id="CAG9770659.1"/>
    </source>
</evidence>
<feature type="region of interest" description="Disordered" evidence="1">
    <location>
        <begin position="1"/>
        <end position="20"/>
    </location>
</feature>
<dbReference type="AlphaFoldDB" id="A0A9N9MSJ7"/>
<sequence>MENSNICRQRQPTNNLGETTCPANGILNHNQEDSTSSWTRYRPRGSLARALHEKVLQDQYLKNLDKNEWYQCDLDAVSPELRLKFVQLGPDEDTLKFIDEAEEKSDWIFTQIWHMLVKLVLGWFMTQTSINGTHKQEGKQLPTTKEILYYLDGCQVQCSQDNKPQQLLPIQGDSFEEQVQSIVDDILKPAKFELVSWSRVPYLCEGDLRQSYYWLDDAIFIIRPI</sequence>
<accession>A0A9N9MSJ7</accession>
<dbReference type="InterPro" id="IPR007884">
    <property type="entry name" value="METL9"/>
</dbReference>
<dbReference type="OrthoDB" id="199041at2759"/>
<name>A0A9N9MSJ7_9CUCU</name>
<reference evidence="2" key="1">
    <citation type="submission" date="2022-01" db="EMBL/GenBank/DDBJ databases">
        <authorList>
            <person name="King R."/>
        </authorList>
    </citation>
    <scope>NUCLEOTIDE SEQUENCE</scope>
</reference>
<evidence type="ECO:0000313" key="3">
    <source>
        <dbReference type="Proteomes" id="UP001152799"/>
    </source>
</evidence>
<keyword evidence="3" id="KW-1185">Reference proteome</keyword>
<gene>
    <name evidence="2" type="ORF">CEUTPL_LOCUS11108</name>
</gene>
<dbReference type="EMBL" id="OU892282">
    <property type="protein sequence ID" value="CAG9770659.1"/>
    <property type="molecule type" value="Genomic_DNA"/>
</dbReference>
<dbReference type="Proteomes" id="UP001152799">
    <property type="component" value="Chromosome 6"/>
</dbReference>
<dbReference type="GO" id="GO:0106370">
    <property type="term" value="F:protein-L-histidine N-pros-methyltransferase activity"/>
    <property type="evidence" value="ECO:0007669"/>
    <property type="project" value="InterPro"/>
</dbReference>
<dbReference type="PANTHER" id="PTHR12890">
    <property type="entry name" value="DREV PROTEIN"/>
    <property type="match status" value="1"/>
</dbReference>
<organism evidence="2 3">
    <name type="scientific">Ceutorhynchus assimilis</name>
    <name type="common">cabbage seed weevil</name>
    <dbReference type="NCBI Taxonomy" id="467358"/>
    <lineage>
        <taxon>Eukaryota</taxon>
        <taxon>Metazoa</taxon>
        <taxon>Ecdysozoa</taxon>
        <taxon>Arthropoda</taxon>
        <taxon>Hexapoda</taxon>
        <taxon>Insecta</taxon>
        <taxon>Pterygota</taxon>
        <taxon>Neoptera</taxon>
        <taxon>Endopterygota</taxon>
        <taxon>Coleoptera</taxon>
        <taxon>Polyphaga</taxon>
        <taxon>Cucujiformia</taxon>
        <taxon>Curculionidae</taxon>
        <taxon>Ceutorhynchinae</taxon>
        <taxon>Ceutorhynchus</taxon>
    </lineage>
</organism>